<feature type="signal peptide" evidence="1">
    <location>
        <begin position="1"/>
        <end position="26"/>
    </location>
</feature>
<dbReference type="EMBL" id="JABFOR010000023">
    <property type="protein sequence ID" value="NOJ72317.1"/>
    <property type="molecule type" value="Genomic_DNA"/>
</dbReference>
<evidence type="ECO:0000313" key="4">
    <source>
        <dbReference type="Proteomes" id="UP000552038"/>
    </source>
</evidence>
<dbReference type="SUPFAM" id="SSF49785">
    <property type="entry name" value="Galactose-binding domain-like"/>
    <property type="match status" value="1"/>
</dbReference>
<dbReference type="InterPro" id="IPR032329">
    <property type="entry name" value="DUF4855"/>
</dbReference>
<evidence type="ECO:0000256" key="1">
    <source>
        <dbReference type="SAM" id="SignalP"/>
    </source>
</evidence>
<dbReference type="InterPro" id="IPR000421">
    <property type="entry name" value="FA58C"/>
</dbReference>
<evidence type="ECO:0000313" key="3">
    <source>
        <dbReference type="EMBL" id="NOJ72317.1"/>
    </source>
</evidence>
<dbReference type="Pfam" id="PF22888">
    <property type="entry name" value="FIMAH"/>
    <property type="match status" value="1"/>
</dbReference>
<dbReference type="InterPro" id="IPR054470">
    <property type="entry name" value="FIMAH_dom"/>
</dbReference>
<accession>A0AAP7A3U9</accession>
<dbReference type="Pfam" id="PF16147">
    <property type="entry name" value="DUF4855"/>
    <property type="match status" value="1"/>
</dbReference>
<feature type="chain" id="PRO_5042904498" evidence="1">
    <location>
        <begin position="27"/>
        <end position="891"/>
    </location>
</feature>
<name>A0AAP7A3U9_PAEAL</name>
<sequence>MMKKKWLSIVMSTVLALSIMVPIVQAEEAKSLLQAGEQNSPQQAAEPQQGVRNLALGLPYEWSQAPEAGYADDGYKLTDGKYGKMDKSDPAWVGHLKKRTREVVFDLGENKSISSVKAHFLQDWPNNNVLLPLTVSIYVSDDKDNWGLLSHNALQTLWIDGQHEETFEWKGNKDGIKDPNKEGLAYGGIAYARYVKVSFMMHPRAMTLVDEIEIMGEDGKVQGADTVPTQTPAYQTPGEATAGISDLGLLYNGHYANNKGDWTKERIIPNISYVDETGNPKDWLFDGILYLGLDTPSGRNLGLNGKLDDWKWYLEKTFAAQGDMYQLNEATKEVGAKLNDPNHKTKVVYMIPFPVEGTTDFGDIGDGNLSFSDSIGVEQAFANRVKAVHWWLDQVKQKWDAANYSNLELVGMYWLDEQISTHRKGPDMLRETSAKVHDMGMKLFWIPFFSGYKTFMWKDVGIDNVAYQPNYFFEEDIDPERLQDAAYLSKQHGMGNELEFDDRMLTDNHFREKYIEYLNNGAENGFMQNGYNAYYQGNDAVYHSAVSKDPSNRILYDWLYQFVKGTYSVNSGIPSDAEVQMNGQPIESHTTVPATETVQFTWKLKDDDGSGAAKVTATLDGKPYTSGTPINLAGKLGKHELTVTVTSGKSKKTTYVIEAGTNVDLIKTFVDQFEKENQFNNDAAAGALQTHLDNAKQAEGSAEEFKKHIKIFNAMLEFQKIKGQIADGAYNTLKDHAYYLLGNMAENKTVEASSVEANNPNYMPQKAVDGFPGTRWASNYVDHSWFMVDLGDVKEFDTIRIDWEYARAKTYKILVSQDKKEWVNVTSKNDGVITAQDGRDTIHFTPTEARYVKFEGFQRNTDYGYSFYEFGIYNIFGADGMKTLENVESTK</sequence>
<dbReference type="Proteomes" id="UP000552038">
    <property type="component" value="Unassembled WGS sequence"/>
</dbReference>
<dbReference type="Pfam" id="PF00754">
    <property type="entry name" value="F5_F8_type_C"/>
    <property type="match status" value="1"/>
</dbReference>
<comment type="caution">
    <text evidence="3">The sequence shown here is derived from an EMBL/GenBank/DDBJ whole genome shotgun (WGS) entry which is preliminary data.</text>
</comment>
<feature type="domain" description="F5/8 type C" evidence="2">
    <location>
        <begin position="733"/>
        <end position="875"/>
    </location>
</feature>
<gene>
    <name evidence="3" type="ORF">HMI46_17365</name>
</gene>
<organism evidence="3 4">
    <name type="scientific">Paenibacillus alvei</name>
    <name type="common">Bacillus alvei</name>
    <dbReference type="NCBI Taxonomy" id="44250"/>
    <lineage>
        <taxon>Bacteria</taxon>
        <taxon>Bacillati</taxon>
        <taxon>Bacillota</taxon>
        <taxon>Bacilli</taxon>
        <taxon>Bacillales</taxon>
        <taxon>Paenibacillaceae</taxon>
        <taxon>Paenibacillus</taxon>
    </lineage>
</organism>
<dbReference type="AlphaFoldDB" id="A0AAP7A3U9"/>
<feature type="domain" description="F5/8 type C" evidence="2">
    <location>
        <begin position="44"/>
        <end position="217"/>
    </location>
</feature>
<protein>
    <submittedName>
        <fullName evidence="3">DUF4855 domain-containing protein</fullName>
    </submittedName>
</protein>
<reference evidence="3 4" key="1">
    <citation type="submission" date="2020-05" db="EMBL/GenBank/DDBJ databases">
        <title>Whole genome sequencing and identification of novel metabolites from Paenibacillus alvei strain JR949.</title>
        <authorList>
            <person name="Rajendhran J."/>
            <person name="Sree Pranav P."/>
            <person name="Mahalakshmi B."/>
            <person name="Karthikeyan R."/>
        </authorList>
    </citation>
    <scope>NUCLEOTIDE SEQUENCE [LARGE SCALE GENOMIC DNA]</scope>
    <source>
        <strain evidence="3 4">JR949</strain>
    </source>
</reference>
<dbReference type="InterPro" id="IPR008979">
    <property type="entry name" value="Galactose-bd-like_sf"/>
</dbReference>
<dbReference type="Gene3D" id="2.60.120.260">
    <property type="entry name" value="Galactose-binding domain-like"/>
    <property type="match status" value="2"/>
</dbReference>
<proteinExistence type="predicted"/>
<evidence type="ECO:0000259" key="2">
    <source>
        <dbReference type="PROSITE" id="PS50022"/>
    </source>
</evidence>
<keyword evidence="1" id="KW-0732">Signal</keyword>
<dbReference type="PROSITE" id="PS50022">
    <property type="entry name" value="FA58C_3"/>
    <property type="match status" value="2"/>
</dbReference>